<reference evidence="1" key="1">
    <citation type="submission" date="2022-11" db="EMBL/GenBank/DDBJ databases">
        <title>Genome Sequence of Boeremia exigua.</title>
        <authorList>
            <person name="Buettner E."/>
        </authorList>
    </citation>
    <scope>NUCLEOTIDE SEQUENCE</scope>
    <source>
        <strain evidence="1">CU02</strain>
    </source>
</reference>
<protein>
    <submittedName>
        <fullName evidence="1">Uncharacterized protein</fullName>
    </submittedName>
</protein>
<evidence type="ECO:0000313" key="1">
    <source>
        <dbReference type="EMBL" id="KAJ8105596.1"/>
    </source>
</evidence>
<accession>A0ACC2HRK7</accession>
<proteinExistence type="predicted"/>
<organism evidence="1 2">
    <name type="scientific">Boeremia exigua</name>
    <dbReference type="NCBI Taxonomy" id="749465"/>
    <lineage>
        <taxon>Eukaryota</taxon>
        <taxon>Fungi</taxon>
        <taxon>Dikarya</taxon>
        <taxon>Ascomycota</taxon>
        <taxon>Pezizomycotina</taxon>
        <taxon>Dothideomycetes</taxon>
        <taxon>Pleosporomycetidae</taxon>
        <taxon>Pleosporales</taxon>
        <taxon>Pleosporineae</taxon>
        <taxon>Didymellaceae</taxon>
        <taxon>Boeremia</taxon>
    </lineage>
</organism>
<dbReference type="EMBL" id="JAPHNI010001440">
    <property type="protein sequence ID" value="KAJ8105596.1"/>
    <property type="molecule type" value="Genomic_DNA"/>
</dbReference>
<name>A0ACC2HRK7_9PLEO</name>
<comment type="caution">
    <text evidence="1">The sequence shown here is derived from an EMBL/GenBank/DDBJ whole genome shotgun (WGS) entry which is preliminary data.</text>
</comment>
<dbReference type="Proteomes" id="UP001153331">
    <property type="component" value="Unassembled WGS sequence"/>
</dbReference>
<keyword evidence="2" id="KW-1185">Reference proteome</keyword>
<gene>
    <name evidence="1" type="ORF">OPT61_g10079</name>
</gene>
<evidence type="ECO:0000313" key="2">
    <source>
        <dbReference type="Proteomes" id="UP001153331"/>
    </source>
</evidence>
<sequence length="278" mass="31169">MTSQRTDFIEVPAIKGSRGTIPVDEAKRLAASEIRIEVAVEEDAYRFAEGLYACYSEEAIARVEPLHLRPPYEVRLELLAKKIQPSISQPGMHWIKAVHIPTNTIIGAASWAAPDLPVHNIFRRSAIAFYGWQERMCWSDAEVDEMFAHVDDDAWSGGHAKGDELRSQVMNGEPHWYLALLLTWPEWQGRGVGKRLLDWAIKQADANTPPTPMYLEASAMSRAIYMHVGFVQQGEKNYVRRGPRVVRAAGEGEKKVESKAEGIDVEVVASDLENKTVC</sequence>